<evidence type="ECO:0000313" key="3">
    <source>
        <dbReference type="Proteomes" id="UP000789706"/>
    </source>
</evidence>
<gene>
    <name evidence="2" type="ORF">DEBURN_LOCUS5312</name>
</gene>
<feature type="coiled-coil region" evidence="1">
    <location>
        <begin position="93"/>
        <end position="124"/>
    </location>
</feature>
<protein>
    <submittedName>
        <fullName evidence="2">4506_t:CDS:1</fullName>
    </submittedName>
</protein>
<evidence type="ECO:0000313" key="2">
    <source>
        <dbReference type="EMBL" id="CAG8513786.1"/>
    </source>
</evidence>
<proteinExistence type="predicted"/>
<evidence type="ECO:0000256" key="1">
    <source>
        <dbReference type="SAM" id="Coils"/>
    </source>
</evidence>
<comment type="caution">
    <text evidence="2">The sequence shown here is derived from an EMBL/GenBank/DDBJ whole genome shotgun (WGS) entry which is preliminary data.</text>
</comment>
<dbReference type="Proteomes" id="UP000789706">
    <property type="component" value="Unassembled WGS sequence"/>
</dbReference>
<dbReference type="EMBL" id="CAJVPK010000464">
    <property type="protein sequence ID" value="CAG8513786.1"/>
    <property type="molecule type" value="Genomic_DNA"/>
</dbReference>
<accession>A0A9N9A1M7</accession>
<keyword evidence="3" id="KW-1185">Reference proteome</keyword>
<dbReference type="AlphaFoldDB" id="A0A9N9A1M7"/>
<keyword evidence="1" id="KW-0175">Coiled coil</keyword>
<sequence>MDQNGRGNFGYAVECYSTNGIIDLMMINSENILVHNNTIEISNFAFTYKVLEFYCGESQVEIHTNHTNRLQNGLENWIFNRLLNHGSDQRPDIEKITRDLQNVELQLKRQNAKDQQELRQLKRKEYKTSVRITKTRTQECRITRKYQQNRKIIYFDQNTGKREDQIVKIIFTLALHLLVRDYGLSTNWYWLCVHPMFWTQE</sequence>
<organism evidence="2 3">
    <name type="scientific">Diversispora eburnea</name>
    <dbReference type="NCBI Taxonomy" id="1213867"/>
    <lineage>
        <taxon>Eukaryota</taxon>
        <taxon>Fungi</taxon>
        <taxon>Fungi incertae sedis</taxon>
        <taxon>Mucoromycota</taxon>
        <taxon>Glomeromycotina</taxon>
        <taxon>Glomeromycetes</taxon>
        <taxon>Diversisporales</taxon>
        <taxon>Diversisporaceae</taxon>
        <taxon>Diversispora</taxon>
    </lineage>
</organism>
<reference evidence="2" key="1">
    <citation type="submission" date="2021-06" db="EMBL/GenBank/DDBJ databases">
        <authorList>
            <person name="Kallberg Y."/>
            <person name="Tangrot J."/>
            <person name="Rosling A."/>
        </authorList>
    </citation>
    <scope>NUCLEOTIDE SEQUENCE</scope>
    <source>
        <strain evidence="2">AZ414A</strain>
    </source>
</reference>
<name>A0A9N9A1M7_9GLOM</name>